<dbReference type="Gene3D" id="3.40.50.300">
    <property type="entry name" value="P-loop containing nucleotide triphosphate hydrolases"/>
    <property type="match status" value="1"/>
</dbReference>
<dbReference type="EMBL" id="CP097463">
    <property type="protein sequence ID" value="WAX57107.1"/>
    <property type="molecule type" value="Genomic_DNA"/>
</dbReference>
<proteinExistence type="predicted"/>
<protein>
    <submittedName>
        <fullName evidence="2">AAA family ATPase</fullName>
    </submittedName>
</protein>
<reference evidence="2" key="1">
    <citation type="submission" date="2022-05" db="EMBL/GenBank/DDBJ databases">
        <title>Jatrophihabitans sp. SB3-54 whole genome sequence.</title>
        <authorList>
            <person name="Suh M.K."/>
            <person name="Eom M.K."/>
            <person name="Kim J.S."/>
            <person name="Kim H.S."/>
            <person name="Do H.E."/>
            <person name="Shin Y.K."/>
            <person name="Lee J.-S."/>
        </authorList>
    </citation>
    <scope>NUCLEOTIDE SEQUENCE</scope>
    <source>
        <strain evidence="2">SB3-54</strain>
    </source>
</reference>
<evidence type="ECO:0000313" key="3">
    <source>
        <dbReference type="Proteomes" id="UP001164693"/>
    </source>
</evidence>
<dbReference type="Pfam" id="PF13614">
    <property type="entry name" value="AAA_31"/>
    <property type="match status" value="1"/>
</dbReference>
<dbReference type="PANTHER" id="PTHR43384:SF13">
    <property type="entry name" value="SLR0110 PROTEIN"/>
    <property type="match status" value="1"/>
</dbReference>
<keyword evidence="3" id="KW-1185">Reference proteome</keyword>
<dbReference type="RefSeq" id="WP_269443643.1">
    <property type="nucleotide sequence ID" value="NZ_CP097463.1"/>
</dbReference>
<name>A0ABY7K0K8_9ACTN</name>
<accession>A0ABY7K0K8</accession>
<dbReference type="PANTHER" id="PTHR43384">
    <property type="entry name" value="SEPTUM SITE-DETERMINING PROTEIN MIND HOMOLOG, CHLOROPLASTIC-RELATED"/>
    <property type="match status" value="1"/>
</dbReference>
<feature type="domain" description="AAA" evidence="1">
    <location>
        <begin position="139"/>
        <end position="296"/>
    </location>
</feature>
<dbReference type="SUPFAM" id="SSF52540">
    <property type="entry name" value="P-loop containing nucleoside triphosphate hydrolases"/>
    <property type="match status" value="1"/>
</dbReference>
<dbReference type="Proteomes" id="UP001164693">
    <property type="component" value="Chromosome"/>
</dbReference>
<dbReference type="InterPro" id="IPR025669">
    <property type="entry name" value="AAA_dom"/>
</dbReference>
<evidence type="ECO:0000313" key="2">
    <source>
        <dbReference type="EMBL" id="WAX57107.1"/>
    </source>
</evidence>
<organism evidence="2 3">
    <name type="scientific">Jatrophihabitans cynanchi</name>
    <dbReference type="NCBI Taxonomy" id="2944128"/>
    <lineage>
        <taxon>Bacteria</taxon>
        <taxon>Bacillati</taxon>
        <taxon>Actinomycetota</taxon>
        <taxon>Actinomycetes</taxon>
        <taxon>Jatrophihabitantales</taxon>
        <taxon>Jatrophihabitantaceae</taxon>
        <taxon>Jatrophihabitans</taxon>
    </lineage>
</organism>
<dbReference type="InterPro" id="IPR027417">
    <property type="entry name" value="P-loop_NTPase"/>
</dbReference>
<dbReference type="InterPro" id="IPR050625">
    <property type="entry name" value="ParA/MinD_ATPase"/>
</dbReference>
<sequence length="395" mass="41640">MRGARVTILCEPEATAASLLAPFLGDDVRIVVSLRAATRALAADPAERLVVIGSGVRAENALEFAAHVSRSAAGTDIVLMRDTVDSDLLSRAFDAGIQTVLPTHERHALAEACTRLAASRRPAAAPPQPGPTAAPNGVIVAVVAAKGGCGKTTFAINLALALNAGGEVRVCLVDLDLEFGDVASSLRLDVERTLLDAVPGRALTRADIAALVTTYHPGLDCILAPVGPGEAERVTPAVAREALNALAQLYDYIVVDTPARMSHHVLAALDTADHHVLITVPEVPAVKSLRRTLDVLDLLGYRRESRSIVVNRTDPRVVLTARNVETLARSPIAGHIPFSWDVPASINHAAPLVTAEPDHPVSKAIRAFARARIGTGAAATRRPGVPRRSVRGWSR</sequence>
<gene>
    <name evidence="2" type="ORF">M6B22_21710</name>
</gene>
<evidence type="ECO:0000259" key="1">
    <source>
        <dbReference type="Pfam" id="PF13614"/>
    </source>
</evidence>